<gene>
    <name evidence="1" type="ORF">M0R45_030735</name>
</gene>
<proteinExistence type="predicted"/>
<dbReference type="Proteomes" id="UP001457282">
    <property type="component" value="Unassembled WGS sequence"/>
</dbReference>
<keyword evidence="2" id="KW-1185">Reference proteome</keyword>
<dbReference type="EMBL" id="JBEDUW010000006">
    <property type="protein sequence ID" value="KAK9922262.1"/>
    <property type="molecule type" value="Genomic_DNA"/>
</dbReference>
<evidence type="ECO:0000313" key="2">
    <source>
        <dbReference type="Proteomes" id="UP001457282"/>
    </source>
</evidence>
<protein>
    <submittedName>
        <fullName evidence="1">Uncharacterized protein</fullName>
    </submittedName>
</protein>
<dbReference type="AlphaFoldDB" id="A0AAW1WFZ5"/>
<comment type="caution">
    <text evidence="1">The sequence shown here is derived from an EMBL/GenBank/DDBJ whole genome shotgun (WGS) entry which is preliminary data.</text>
</comment>
<evidence type="ECO:0000313" key="1">
    <source>
        <dbReference type="EMBL" id="KAK9922262.1"/>
    </source>
</evidence>
<accession>A0AAW1WFZ5</accession>
<reference evidence="1 2" key="1">
    <citation type="journal article" date="2023" name="G3 (Bethesda)">
        <title>A chromosome-length genome assembly and annotation of blackberry (Rubus argutus, cv. 'Hillquist').</title>
        <authorList>
            <person name="Bruna T."/>
            <person name="Aryal R."/>
            <person name="Dudchenko O."/>
            <person name="Sargent D.J."/>
            <person name="Mead D."/>
            <person name="Buti M."/>
            <person name="Cavallini A."/>
            <person name="Hytonen T."/>
            <person name="Andres J."/>
            <person name="Pham M."/>
            <person name="Weisz D."/>
            <person name="Mascagni F."/>
            <person name="Usai G."/>
            <person name="Natali L."/>
            <person name="Bassil N."/>
            <person name="Fernandez G.E."/>
            <person name="Lomsadze A."/>
            <person name="Armour M."/>
            <person name="Olukolu B."/>
            <person name="Poorten T."/>
            <person name="Britton C."/>
            <person name="Davik J."/>
            <person name="Ashrafi H."/>
            <person name="Aiden E.L."/>
            <person name="Borodovsky M."/>
            <person name="Worthington M."/>
        </authorList>
    </citation>
    <scope>NUCLEOTIDE SEQUENCE [LARGE SCALE GENOMIC DNA]</scope>
    <source>
        <strain evidence="1">PI 553951</strain>
    </source>
</reference>
<organism evidence="1 2">
    <name type="scientific">Rubus argutus</name>
    <name type="common">Southern blackberry</name>
    <dbReference type="NCBI Taxonomy" id="59490"/>
    <lineage>
        <taxon>Eukaryota</taxon>
        <taxon>Viridiplantae</taxon>
        <taxon>Streptophyta</taxon>
        <taxon>Embryophyta</taxon>
        <taxon>Tracheophyta</taxon>
        <taxon>Spermatophyta</taxon>
        <taxon>Magnoliopsida</taxon>
        <taxon>eudicotyledons</taxon>
        <taxon>Gunneridae</taxon>
        <taxon>Pentapetalae</taxon>
        <taxon>rosids</taxon>
        <taxon>fabids</taxon>
        <taxon>Rosales</taxon>
        <taxon>Rosaceae</taxon>
        <taxon>Rosoideae</taxon>
        <taxon>Rosoideae incertae sedis</taxon>
        <taxon>Rubus</taxon>
    </lineage>
</organism>
<name>A0AAW1WFZ5_RUBAR</name>
<sequence length="82" mass="9237">MKEKKPISVITDGDEAMRNAISDLIPDVRNLEGGLGRTMRLYDVLPCVDNVIEHLRDWALEDDCKSINSDPVIGSHLRSMQE</sequence>